<dbReference type="EMBL" id="JAOVZB010000001">
    <property type="protein sequence ID" value="MCV2401479.1"/>
    <property type="molecule type" value="Genomic_DNA"/>
</dbReference>
<dbReference type="NCBIfam" id="TIGR01783">
    <property type="entry name" value="TonB-siderophor"/>
    <property type="match status" value="1"/>
</dbReference>
<keyword evidence="8 15" id="KW-0675">Receptor</keyword>
<dbReference type="InterPro" id="IPR012910">
    <property type="entry name" value="Plug_dom"/>
</dbReference>
<keyword evidence="12" id="KW-0732">Signal</keyword>
<dbReference type="SUPFAM" id="SSF56935">
    <property type="entry name" value="Porins"/>
    <property type="match status" value="1"/>
</dbReference>
<feature type="domain" description="TonB-dependent receptor plug" evidence="14">
    <location>
        <begin position="81"/>
        <end position="180"/>
    </location>
</feature>
<protein>
    <submittedName>
        <fullName evidence="15">TonB-dependent siderophore receptor</fullName>
    </submittedName>
</protein>
<evidence type="ECO:0000256" key="5">
    <source>
        <dbReference type="ARBA" id="ARBA00022692"/>
    </source>
</evidence>
<evidence type="ECO:0000256" key="4">
    <source>
        <dbReference type="ARBA" id="ARBA00022452"/>
    </source>
</evidence>
<proteinExistence type="inferred from homology"/>
<evidence type="ECO:0000256" key="9">
    <source>
        <dbReference type="ARBA" id="ARBA00023237"/>
    </source>
</evidence>
<comment type="subcellular location">
    <subcellularLocation>
        <location evidence="1 10">Cell outer membrane</location>
        <topology evidence="1 10">Multi-pass membrane protein</topology>
    </subcellularLocation>
</comment>
<name>A0ABT2YNL2_9GAMM</name>
<dbReference type="CDD" id="cd01347">
    <property type="entry name" value="ligand_gated_channel"/>
    <property type="match status" value="1"/>
</dbReference>
<keyword evidence="9 10" id="KW-0998">Cell outer membrane</keyword>
<dbReference type="RefSeq" id="WP_263528855.1">
    <property type="nucleotide sequence ID" value="NZ_JAOVZB010000001.1"/>
</dbReference>
<gene>
    <name evidence="15" type="ORF">OFY17_01155</name>
</gene>
<dbReference type="InterPro" id="IPR039426">
    <property type="entry name" value="TonB-dep_rcpt-like"/>
</dbReference>
<dbReference type="InterPro" id="IPR036942">
    <property type="entry name" value="Beta-barrel_TonB_sf"/>
</dbReference>
<dbReference type="Proteomes" id="UP001209713">
    <property type="component" value="Unassembled WGS sequence"/>
</dbReference>
<evidence type="ECO:0000256" key="12">
    <source>
        <dbReference type="SAM" id="SignalP"/>
    </source>
</evidence>
<feature type="domain" description="TonB-dependent receptor-like beta-barrel" evidence="13">
    <location>
        <begin position="286"/>
        <end position="679"/>
    </location>
</feature>
<evidence type="ECO:0000259" key="14">
    <source>
        <dbReference type="Pfam" id="PF07715"/>
    </source>
</evidence>
<accession>A0ABT2YNL2</accession>
<dbReference type="PROSITE" id="PS52016">
    <property type="entry name" value="TONB_DEPENDENT_REC_3"/>
    <property type="match status" value="1"/>
</dbReference>
<dbReference type="Pfam" id="PF00593">
    <property type="entry name" value="TonB_dep_Rec_b-barrel"/>
    <property type="match status" value="1"/>
</dbReference>
<evidence type="ECO:0000256" key="8">
    <source>
        <dbReference type="ARBA" id="ARBA00023170"/>
    </source>
</evidence>
<dbReference type="Gene3D" id="2.40.170.20">
    <property type="entry name" value="TonB-dependent receptor, beta-barrel domain"/>
    <property type="match status" value="1"/>
</dbReference>
<feature type="chain" id="PRO_5045603486" evidence="12">
    <location>
        <begin position="36"/>
        <end position="711"/>
    </location>
</feature>
<keyword evidence="3 10" id="KW-0813">Transport</keyword>
<evidence type="ECO:0000313" key="16">
    <source>
        <dbReference type="Proteomes" id="UP001209713"/>
    </source>
</evidence>
<comment type="similarity">
    <text evidence="2 10 11">Belongs to the TonB-dependent receptor family.</text>
</comment>
<dbReference type="Pfam" id="PF07715">
    <property type="entry name" value="Plug"/>
    <property type="match status" value="1"/>
</dbReference>
<comment type="caution">
    <text evidence="15">The sequence shown here is derived from an EMBL/GenBank/DDBJ whole genome shotgun (WGS) entry which is preliminary data.</text>
</comment>
<sequence length="711" mass="77310">MKTVTHKQCKKNHSRVLTIASIALLLAPFPKTVLAEEISETASLPTLTVEGNALYDAVPSEELTGYNIEAVSIGTKTPSSLKDIPQSITVLTNDYIEDRGFVHLDDAAKVTPGLRTLTNDSGRSSIYSRGYEYDDALIDGLSAPISSKYGSLPSLSAFDRIEIMRGPSGLFSSTSELGGIINLVRKRATEDTQASIDVGAGSWGRYNLGTDISGSLNDDGSVRGRLVLSQTDTSSQVDENDNVDQSIYATVEIDLDEQTELSIGVLHQNKDIVPNNGLPTYADGTLLDVDRSTFIGADWNEFTAESTDIFMDITRQFDNGGRGRIAARASERNVDYEYAYILSSVDDDGDFTTLYASKEDRKESAFAFDASYSQPFEVMGHVSEFVVGVDAKQESTDGSSDDQSLTGSYNISTFDSSAITRDLFTFSLSDSEASESEQAVYGKLTFRPMANLALITGARISNYELDSGSQEESGTAFTPYAGAVLDVTDNQALYASYSEVFKPQTSTDENGDFIDPRVGKQFEAGLKGSYANGLLNSRLSVFQLTDTNRSEQVTGESYYEASGKIRIRGFEAELSGQFGAWDVLAGYTYMDTETLSGSDLRTESLMPKHTLSSWAKYRLSASGLLENVDIGAGFSFLSSFSATGRDSVEVVAPSYTLVDTAINKQINDNLKVSFKINNLLDETYYERVGGTTIFNFYGAGRNFMASANYAF</sequence>
<evidence type="ECO:0000259" key="13">
    <source>
        <dbReference type="Pfam" id="PF00593"/>
    </source>
</evidence>
<dbReference type="InterPro" id="IPR010105">
    <property type="entry name" value="TonB_sidphr_rcpt"/>
</dbReference>
<evidence type="ECO:0000256" key="2">
    <source>
        <dbReference type="ARBA" id="ARBA00009810"/>
    </source>
</evidence>
<dbReference type="PANTHER" id="PTHR32552:SF74">
    <property type="entry name" value="HYDROXAMATE SIDEROPHORE RECEPTOR FHUE"/>
    <property type="match status" value="1"/>
</dbReference>
<evidence type="ECO:0000256" key="7">
    <source>
        <dbReference type="ARBA" id="ARBA00023136"/>
    </source>
</evidence>
<dbReference type="Gene3D" id="2.170.130.10">
    <property type="entry name" value="TonB-dependent receptor, plug domain"/>
    <property type="match status" value="1"/>
</dbReference>
<evidence type="ECO:0000256" key="6">
    <source>
        <dbReference type="ARBA" id="ARBA00023077"/>
    </source>
</evidence>
<evidence type="ECO:0000256" key="10">
    <source>
        <dbReference type="PROSITE-ProRule" id="PRU01360"/>
    </source>
</evidence>
<keyword evidence="5 10" id="KW-0812">Transmembrane</keyword>
<organism evidence="15 16">
    <name type="scientific">Marinomonas sargassi</name>
    <dbReference type="NCBI Taxonomy" id="2984494"/>
    <lineage>
        <taxon>Bacteria</taxon>
        <taxon>Pseudomonadati</taxon>
        <taxon>Pseudomonadota</taxon>
        <taxon>Gammaproteobacteria</taxon>
        <taxon>Oceanospirillales</taxon>
        <taxon>Oceanospirillaceae</taxon>
        <taxon>Marinomonas</taxon>
    </lineage>
</organism>
<dbReference type="InterPro" id="IPR000531">
    <property type="entry name" value="Beta-barrel_TonB"/>
</dbReference>
<feature type="signal peptide" evidence="12">
    <location>
        <begin position="1"/>
        <end position="35"/>
    </location>
</feature>
<keyword evidence="7 10" id="KW-0472">Membrane</keyword>
<keyword evidence="4 10" id="KW-1134">Transmembrane beta strand</keyword>
<reference evidence="15 16" key="1">
    <citation type="submission" date="2022-10" db="EMBL/GenBank/DDBJ databases">
        <title>Marinomonas transparenta sp. nov. and Marinomonas sargassi sp. nov., isolated from marine alga (Sargassum natans (L.) Gaillon).</title>
        <authorList>
            <person name="Wang Y."/>
        </authorList>
    </citation>
    <scope>NUCLEOTIDE SEQUENCE [LARGE SCALE GENOMIC DNA]</scope>
    <source>
        <strain evidence="15 16">C2222</strain>
    </source>
</reference>
<dbReference type="InterPro" id="IPR037066">
    <property type="entry name" value="Plug_dom_sf"/>
</dbReference>
<evidence type="ECO:0000256" key="3">
    <source>
        <dbReference type="ARBA" id="ARBA00022448"/>
    </source>
</evidence>
<keyword evidence="16" id="KW-1185">Reference proteome</keyword>
<keyword evidence="6 11" id="KW-0798">TonB box</keyword>
<evidence type="ECO:0000313" key="15">
    <source>
        <dbReference type="EMBL" id="MCV2401479.1"/>
    </source>
</evidence>
<dbReference type="PANTHER" id="PTHR32552">
    <property type="entry name" value="FERRICHROME IRON RECEPTOR-RELATED"/>
    <property type="match status" value="1"/>
</dbReference>
<evidence type="ECO:0000256" key="11">
    <source>
        <dbReference type="RuleBase" id="RU003357"/>
    </source>
</evidence>
<evidence type="ECO:0000256" key="1">
    <source>
        <dbReference type="ARBA" id="ARBA00004571"/>
    </source>
</evidence>